<dbReference type="EMBL" id="UPTC01000562">
    <property type="protein sequence ID" value="VBB29214.1"/>
    <property type="molecule type" value="Genomic_DNA"/>
</dbReference>
<sequence length="350" mass="39197">MDSDFKQAIIEKLRLNGTLDRIQAELRCAVFLAIESNDDSELKVDGSKLDQRLGYSIIYHFLKQNRFLATAAVFEKEIHQQIISLEELKKENVATFCFQFFGDTINLSNFTSTEIKRTMNDLHSTRIGINEMSNIDSNFVSSLGENNSKKNDVETIEKQQIVNFELNRTLKSLTSDNEISNDENEASNRNEGKSGTEIQDDRSIEKTINNDKVEKYNNENINSSSKSSTIFEHQQLQQTAKRLSSSSTNKCQQQSTKYITSLSSTHPRKLPPIIPVSNESAPTTKLPSISSLNKPSNQTGTGTVAFSSLLDTILKSPSSNKSETDEDIVEELIADDLLQSDNNSDATISF</sequence>
<evidence type="ECO:0000313" key="3">
    <source>
        <dbReference type="Proteomes" id="UP000276991"/>
    </source>
</evidence>
<evidence type="ECO:0000313" key="2">
    <source>
        <dbReference type="EMBL" id="VBB29214.1"/>
    </source>
</evidence>
<protein>
    <recommendedName>
        <fullName evidence="4">LisH domain-containing protein</fullName>
    </recommendedName>
</protein>
<reference evidence="2 3" key="1">
    <citation type="submission" date="2018-08" db="EMBL/GenBank/DDBJ databases">
        <authorList>
            <person name="Laetsch R D."/>
            <person name="Stevens L."/>
            <person name="Kumar S."/>
            <person name="Blaxter L. M."/>
        </authorList>
    </citation>
    <scope>NUCLEOTIDE SEQUENCE [LARGE SCALE GENOMIC DNA]</scope>
</reference>
<accession>A0A498SDZ6</accession>
<organism evidence="2 3">
    <name type="scientific">Acanthocheilonema viteae</name>
    <name type="common">Filarial nematode worm</name>
    <name type="synonym">Dipetalonema viteae</name>
    <dbReference type="NCBI Taxonomy" id="6277"/>
    <lineage>
        <taxon>Eukaryota</taxon>
        <taxon>Metazoa</taxon>
        <taxon>Ecdysozoa</taxon>
        <taxon>Nematoda</taxon>
        <taxon>Chromadorea</taxon>
        <taxon>Rhabditida</taxon>
        <taxon>Spirurina</taxon>
        <taxon>Spiruromorpha</taxon>
        <taxon>Filarioidea</taxon>
        <taxon>Onchocercidae</taxon>
        <taxon>Acanthocheilonema</taxon>
    </lineage>
</organism>
<dbReference type="Proteomes" id="UP000276991">
    <property type="component" value="Unassembled WGS sequence"/>
</dbReference>
<feature type="region of interest" description="Disordered" evidence="1">
    <location>
        <begin position="175"/>
        <end position="298"/>
    </location>
</feature>
<proteinExistence type="predicted"/>
<feature type="compositionally biased region" description="Polar residues" evidence="1">
    <location>
        <begin position="277"/>
        <end position="298"/>
    </location>
</feature>
<dbReference type="InterPro" id="IPR006594">
    <property type="entry name" value="LisH"/>
</dbReference>
<dbReference type="STRING" id="6277.A0A498SDZ6"/>
<feature type="compositionally biased region" description="Low complexity" evidence="1">
    <location>
        <begin position="218"/>
        <end position="228"/>
    </location>
</feature>
<evidence type="ECO:0008006" key="4">
    <source>
        <dbReference type="Google" id="ProtNLM"/>
    </source>
</evidence>
<dbReference type="OrthoDB" id="2160638at2759"/>
<feature type="compositionally biased region" description="Polar residues" evidence="1">
    <location>
        <begin position="229"/>
        <end position="265"/>
    </location>
</feature>
<dbReference type="AlphaFoldDB" id="A0A498SDZ6"/>
<name>A0A498SDZ6_ACAVI</name>
<evidence type="ECO:0000256" key="1">
    <source>
        <dbReference type="SAM" id="MobiDB-lite"/>
    </source>
</evidence>
<dbReference type="PROSITE" id="PS50896">
    <property type="entry name" value="LISH"/>
    <property type="match status" value="1"/>
</dbReference>
<feature type="compositionally biased region" description="Basic and acidic residues" evidence="1">
    <location>
        <begin position="186"/>
        <end position="217"/>
    </location>
</feature>
<gene>
    <name evidence="2" type="ORF">NAV_LOCUS4019</name>
</gene>
<keyword evidence="3" id="KW-1185">Reference proteome</keyword>